<comment type="similarity">
    <text evidence="1">Belongs to the transglycosylase Slt family.</text>
</comment>
<keyword evidence="2" id="KW-0456">Lyase</keyword>
<evidence type="ECO:0000256" key="2">
    <source>
        <dbReference type="ARBA" id="ARBA00023239"/>
    </source>
</evidence>
<feature type="signal peptide" evidence="4">
    <location>
        <begin position="1"/>
        <end position="26"/>
    </location>
</feature>
<keyword evidence="3" id="KW-0961">Cell wall biogenesis/degradation</keyword>
<dbReference type="RefSeq" id="WP_225671376.1">
    <property type="nucleotide sequence ID" value="NZ_JAEDAH010000009.1"/>
</dbReference>
<dbReference type="SUPFAM" id="SSF53955">
    <property type="entry name" value="Lysozyme-like"/>
    <property type="match status" value="1"/>
</dbReference>
<dbReference type="InterPro" id="IPR023346">
    <property type="entry name" value="Lysozyme-like_dom_sf"/>
</dbReference>
<keyword evidence="4" id="KW-0732">Signal</keyword>
<keyword evidence="7" id="KW-1185">Reference proteome</keyword>
<dbReference type="EMBL" id="JAEDAH010000009">
    <property type="protein sequence ID" value="MCA6062404.1"/>
    <property type="molecule type" value="Genomic_DNA"/>
</dbReference>
<dbReference type="InterPro" id="IPR000189">
    <property type="entry name" value="Transglyc_AS"/>
</dbReference>
<proteinExistence type="inferred from homology"/>
<dbReference type="PANTHER" id="PTHR37423:SF4">
    <property type="entry name" value="ENDO-TYPE MEMBRANE-BOUND LYTIC MUREIN TRANSGLYCOSYLASE A"/>
    <property type="match status" value="1"/>
</dbReference>
<evidence type="ECO:0000313" key="6">
    <source>
        <dbReference type="EMBL" id="MCA6062404.1"/>
    </source>
</evidence>
<evidence type="ECO:0000313" key="7">
    <source>
        <dbReference type="Proteomes" id="UP000714380"/>
    </source>
</evidence>
<feature type="domain" description="Transglycosylase SLT" evidence="5">
    <location>
        <begin position="201"/>
        <end position="324"/>
    </location>
</feature>
<evidence type="ECO:0000256" key="3">
    <source>
        <dbReference type="ARBA" id="ARBA00023316"/>
    </source>
</evidence>
<gene>
    <name evidence="6" type="ORF">I9W95_02170</name>
</gene>
<name>A0ABS7ZL09_9GAMM</name>
<organism evidence="6 7">
    <name type="scientific">Thalassolituus marinus</name>
    <dbReference type="NCBI Taxonomy" id="671053"/>
    <lineage>
        <taxon>Bacteria</taxon>
        <taxon>Pseudomonadati</taxon>
        <taxon>Pseudomonadota</taxon>
        <taxon>Gammaproteobacteria</taxon>
        <taxon>Oceanospirillales</taxon>
        <taxon>Oceanospirillaceae</taxon>
        <taxon>Thalassolituus</taxon>
    </lineage>
</organism>
<feature type="chain" id="PRO_5046583757" evidence="4">
    <location>
        <begin position="27"/>
        <end position="367"/>
    </location>
</feature>
<dbReference type="Proteomes" id="UP000714380">
    <property type="component" value="Unassembled WGS sequence"/>
</dbReference>
<protein>
    <submittedName>
        <fullName evidence="6">Transglycosylase SLT domain-containing protein</fullName>
    </submittedName>
</protein>
<accession>A0ABS7ZL09</accession>
<evidence type="ECO:0000256" key="4">
    <source>
        <dbReference type="SAM" id="SignalP"/>
    </source>
</evidence>
<evidence type="ECO:0000259" key="5">
    <source>
        <dbReference type="Pfam" id="PF01464"/>
    </source>
</evidence>
<sequence>MASRRQLLTRLLQTTALMAAAPGLLASDFSSYMQRQQQGVKDMQLSWQSYRQRYQQAWQAYRTRLARVWTDPLLPSQKVWVEYSDDLRTRRELDFARNEVRLSFAAGDDAQLTDQRIRAEFERVMQQALTEAARQDGVMRAAEPQQTLSSDLPLAGGKADWKQVAADRTRSATTTPRGEVITITIPLASALPDRSQQYLPLVQRYARKWQTEPALVLAIMETESAFNPMARSHIPAFGLMQIVPASAGRDASQHAYGRERLLSGTELCTPEVNIELGCAYLNLLDKRYLRAVTDPTSRLFCVIAAYNTGAGNVARAFSGNTSVADAASKINRMTSKQVYAHLRGHLKYEEARNYLYKVTKALQSYRG</sequence>
<dbReference type="PROSITE" id="PS00922">
    <property type="entry name" value="TRANSGLYCOSYLASE"/>
    <property type="match status" value="1"/>
</dbReference>
<dbReference type="InterPro" id="IPR008258">
    <property type="entry name" value="Transglycosylase_SLT_dom_1"/>
</dbReference>
<reference evidence="6 7" key="1">
    <citation type="submission" date="2020-12" db="EMBL/GenBank/DDBJ databases">
        <title>Novel Thalassolituus-related marine hydrocarbonoclastic bacteria mediated algae-derived hydrocarbons mineralization in twilight zone of the northern South China Sea.</title>
        <authorList>
            <person name="Dong C."/>
        </authorList>
    </citation>
    <scope>NUCLEOTIDE SEQUENCE [LARGE SCALE GENOMIC DNA]</scope>
    <source>
        <strain evidence="6 7">IMCC1826</strain>
    </source>
</reference>
<dbReference type="Pfam" id="PF01464">
    <property type="entry name" value="SLT"/>
    <property type="match status" value="1"/>
</dbReference>
<evidence type="ECO:0000256" key="1">
    <source>
        <dbReference type="ARBA" id="ARBA00007734"/>
    </source>
</evidence>
<comment type="caution">
    <text evidence="6">The sequence shown here is derived from an EMBL/GenBank/DDBJ whole genome shotgun (WGS) entry which is preliminary data.</text>
</comment>
<dbReference type="CDD" id="cd16893">
    <property type="entry name" value="LT_MltC_MltE"/>
    <property type="match status" value="1"/>
</dbReference>
<dbReference type="Gene3D" id="1.10.530.10">
    <property type="match status" value="1"/>
</dbReference>
<dbReference type="PANTHER" id="PTHR37423">
    <property type="entry name" value="SOLUBLE LYTIC MUREIN TRANSGLYCOSYLASE-RELATED"/>
    <property type="match status" value="1"/>
</dbReference>